<dbReference type="EMBL" id="JQ041882">
    <property type="protein sequence ID" value="AEX32671.1"/>
    <property type="molecule type" value="Genomic_DNA"/>
</dbReference>
<name>H2ESK0_GIGMA</name>
<reference evidence="1" key="1">
    <citation type="journal article" date="2012" name="New Phytol.">
        <title>The mitochondrial genome of the arbuscular mycorrhizal fungus Gigaspora margarita reveals two unsuspected trans-splicing events of group I introns.</title>
        <authorList>
            <person name="Pelin A."/>
            <person name="Pombert J.-F."/>
            <person name="Salvioli A."/>
            <person name="Bonen L."/>
            <person name="Bonfante P."/>
            <person name="Corradi N."/>
        </authorList>
    </citation>
    <scope>NUCLEOTIDE SEQUENCE</scope>
</reference>
<sequence>MSTPTSNMVDWLIKVFKIIALFNGNLVLATRLAQFTEWVEAYNSSALAPILLNSTLVHVSLELKSGWFSGSVDTEKCFNVGGGRALLTLSLKRGLGVFLRYATHATKGRASDKPVLYHPPRPK</sequence>
<proteinExistence type="predicted"/>
<evidence type="ECO:0000313" key="1">
    <source>
        <dbReference type="EMBL" id="AEX32671.1"/>
    </source>
</evidence>
<keyword evidence="1" id="KW-0496">Mitochondrion</keyword>
<accession>H2ESK0</accession>
<organism evidence="1">
    <name type="scientific">Gigaspora margarita</name>
    <dbReference type="NCBI Taxonomy" id="4874"/>
    <lineage>
        <taxon>Eukaryota</taxon>
        <taxon>Fungi</taxon>
        <taxon>Fungi incertae sedis</taxon>
        <taxon>Mucoromycota</taxon>
        <taxon>Glomeromycotina</taxon>
        <taxon>Glomeromycetes</taxon>
        <taxon>Diversisporales</taxon>
        <taxon>Gigasporaceae</taxon>
        <taxon>Gigaspora</taxon>
    </lineage>
</organism>
<geneLocation type="mitochondrion" evidence="1"/>
<gene>
    <name evidence="1" type="primary">orf123</name>
</gene>
<dbReference type="RefSeq" id="YP_005088176.1">
    <property type="nucleotide sequence ID" value="NC_016684.1"/>
</dbReference>
<dbReference type="AlphaFoldDB" id="H2ESK0"/>
<protein>
    <submittedName>
        <fullName evidence="1">Orf123</fullName>
    </submittedName>
</protein>
<dbReference type="GeneID" id="11539183"/>